<evidence type="ECO:0000313" key="1">
    <source>
        <dbReference type="EMBL" id="KAJ9083330.1"/>
    </source>
</evidence>
<protein>
    <submittedName>
        <fullName evidence="1">Uncharacterized protein</fullName>
    </submittedName>
</protein>
<proteinExistence type="predicted"/>
<keyword evidence="2" id="KW-1185">Reference proteome</keyword>
<accession>A0ACC2U921</accession>
<name>A0ACC2U921_9FUNG</name>
<dbReference type="Proteomes" id="UP001165960">
    <property type="component" value="Unassembled WGS sequence"/>
</dbReference>
<gene>
    <name evidence="1" type="ORF">DSO57_1035738</name>
</gene>
<evidence type="ECO:0000313" key="2">
    <source>
        <dbReference type="Proteomes" id="UP001165960"/>
    </source>
</evidence>
<organism evidence="1 2">
    <name type="scientific">Entomophthora muscae</name>
    <dbReference type="NCBI Taxonomy" id="34485"/>
    <lineage>
        <taxon>Eukaryota</taxon>
        <taxon>Fungi</taxon>
        <taxon>Fungi incertae sedis</taxon>
        <taxon>Zoopagomycota</taxon>
        <taxon>Entomophthoromycotina</taxon>
        <taxon>Entomophthoromycetes</taxon>
        <taxon>Entomophthorales</taxon>
        <taxon>Entomophthoraceae</taxon>
        <taxon>Entomophthora</taxon>
    </lineage>
</organism>
<sequence>MNHLICTAVLTACLGIGGYQHGSEFFGPSSEGLGHDHHYEPGQLNSSHTGSWPPLVSPHFTLFIVVYTSMYYVLTYFAGSFGRYNIHTKVFHWLMTIYPIVTALTGFQFSNLLSYLLQVAPIVSGYYTFHKDTWCQHPAFKPHTDMEAPPTLKPDCLHPTPGLTPPTATQYAGIAYITLDGLVDTMVLAAGPWALVDQSASYLIKLAPLLWWALPSTQQSKLVAEANSPFPGTRYPDRHLK</sequence>
<reference evidence="1" key="1">
    <citation type="submission" date="2022-04" db="EMBL/GenBank/DDBJ databases">
        <title>Genome of the entomopathogenic fungus Entomophthora muscae.</title>
        <authorList>
            <person name="Elya C."/>
            <person name="Lovett B.R."/>
            <person name="Lee E."/>
            <person name="Macias A.M."/>
            <person name="Hajek A.E."/>
            <person name="De Bivort B.L."/>
            <person name="Kasson M.T."/>
            <person name="De Fine Licht H.H."/>
            <person name="Stajich J.E."/>
        </authorList>
    </citation>
    <scope>NUCLEOTIDE SEQUENCE</scope>
    <source>
        <strain evidence="1">Berkeley</strain>
    </source>
</reference>
<comment type="caution">
    <text evidence="1">The sequence shown here is derived from an EMBL/GenBank/DDBJ whole genome shotgun (WGS) entry which is preliminary data.</text>
</comment>
<dbReference type="EMBL" id="QTSX02001034">
    <property type="protein sequence ID" value="KAJ9083330.1"/>
    <property type="molecule type" value="Genomic_DNA"/>
</dbReference>